<evidence type="ECO:0000313" key="5">
    <source>
        <dbReference type="Proteomes" id="UP000005940"/>
    </source>
</evidence>
<proteinExistence type="predicted"/>
<dbReference type="Gene3D" id="3.30.565.10">
    <property type="entry name" value="Histidine kinase-like ATPase, C-terminal domain"/>
    <property type="match status" value="1"/>
</dbReference>
<keyword evidence="4" id="KW-0067">ATP-binding</keyword>
<dbReference type="AlphaFoldDB" id="A0A7G3UCK9"/>
<dbReference type="RefSeq" id="WP_107069926.1">
    <property type="nucleotide sequence ID" value="NZ_CP029159.1"/>
</dbReference>
<organism evidence="4 5">
    <name type="scientific">Streptomyces tsukubensis (strain DSM 42081 / NBRC 108919 / NRRL 18488 / 9993)</name>
    <dbReference type="NCBI Taxonomy" id="1114943"/>
    <lineage>
        <taxon>Bacteria</taxon>
        <taxon>Bacillati</taxon>
        <taxon>Actinomycetota</taxon>
        <taxon>Actinomycetes</taxon>
        <taxon>Kitasatosporales</taxon>
        <taxon>Streptomycetaceae</taxon>
        <taxon>Streptomyces</taxon>
    </lineage>
</organism>
<dbReference type="InterPro" id="IPR003594">
    <property type="entry name" value="HATPase_dom"/>
</dbReference>
<feature type="domain" description="Histidine kinase/HSP90-like ATPase" evidence="3">
    <location>
        <begin position="36"/>
        <end position="160"/>
    </location>
</feature>
<feature type="region of interest" description="Disordered" evidence="2">
    <location>
        <begin position="1"/>
        <end position="26"/>
    </location>
</feature>
<dbReference type="PANTHER" id="PTHR35526:SF3">
    <property type="entry name" value="ANTI-SIGMA-F FACTOR RSBW"/>
    <property type="match status" value="1"/>
</dbReference>
<keyword evidence="1" id="KW-0418">Kinase</keyword>
<sequence>MMNNPHSPARTAYPHGTGGHLSTGAGPYGPEFAMPFTSTPRGASLARRLVAVRLHEWGIPYGTTPHEAIVLISAELIANAVRHGHVPGRDFHLRLRPTSLPDPVARVEVTDTRGERLPPQPDALVDPGLEEGGRGLLLVSELAHRWGWHPRPEGPGKTVWAEYLVPRPERA</sequence>
<gene>
    <name evidence="4" type="ORF">STSU_007535</name>
</gene>
<evidence type="ECO:0000259" key="3">
    <source>
        <dbReference type="Pfam" id="PF13581"/>
    </source>
</evidence>
<dbReference type="CDD" id="cd16936">
    <property type="entry name" value="HATPase_RsbW-like"/>
    <property type="match status" value="1"/>
</dbReference>
<dbReference type="EMBL" id="CP029159">
    <property type="protein sequence ID" value="QKM67039.1"/>
    <property type="molecule type" value="Genomic_DNA"/>
</dbReference>
<keyword evidence="1" id="KW-0723">Serine/threonine-protein kinase</keyword>
<name>A0A7G3UCK9_STRT9</name>
<evidence type="ECO:0000313" key="4">
    <source>
        <dbReference type="EMBL" id="QKM67039.1"/>
    </source>
</evidence>
<keyword evidence="5" id="KW-1185">Reference proteome</keyword>
<keyword evidence="4" id="KW-0547">Nucleotide-binding</keyword>
<dbReference type="GO" id="GO:0005524">
    <property type="term" value="F:ATP binding"/>
    <property type="evidence" value="ECO:0007669"/>
    <property type="project" value="UniProtKB-KW"/>
</dbReference>
<dbReference type="InterPro" id="IPR036890">
    <property type="entry name" value="HATPase_C_sf"/>
</dbReference>
<dbReference type="InterPro" id="IPR050267">
    <property type="entry name" value="Anti-sigma-factor_SerPK"/>
</dbReference>
<accession>A0A7G3UCK9</accession>
<dbReference type="Proteomes" id="UP000005940">
    <property type="component" value="Chromosome"/>
</dbReference>
<dbReference type="PANTHER" id="PTHR35526">
    <property type="entry name" value="ANTI-SIGMA-F FACTOR RSBW-RELATED"/>
    <property type="match status" value="1"/>
</dbReference>
<evidence type="ECO:0000256" key="1">
    <source>
        <dbReference type="ARBA" id="ARBA00022527"/>
    </source>
</evidence>
<reference evidence="4 5" key="1">
    <citation type="journal article" date="2012" name="J. Bacteriol.">
        <title>Draft genome of Streptomyces tsukubaensis NRRL 18488, the producer of the clinically important immunosuppressant tacrolimus (FK506).</title>
        <authorList>
            <person name="Barreiro C."/>
            <person name="Prieto C."/>
            <person name="Sola-Landa A."/>
            <person name="Solera E."/>
            <person name="Martinez-Castro M."/>
            <person name="Perez-Redondo R."/>
            <person name="Garcia-Estrada C."/>
            <person name="Aparicio J.F."/>
            <person name="Fernandez-Martinez L.T."/>
            <person name="Santos-Aberturas J."/>
            <person name="Salehi-Najafabadi Z."/>
            <person name="Rodriguez-Garcia A."/>
            <person name="Tauch A."/>
            <person name="Martin J.F."/>
        </authorList>
    </citation>
    <scope>NUCLEOTIDE SEQUENCE [LARGE SCALE GENOMIC DNA]</scope>
    <source>
        <strain evidence="5">DSM 42081 / NBRC 108919 / NRRL 18488 / 9993</strain>
    </source>
</reference>
<dbReference type="SUPFAM" id="SSF55874">
    <property type="entry name" value="ATPase domain of HSP90 chaperone/DNA topoisomerase II/histidine kinase"/>
    <property type="match status" value="1"/>
</dbReference>
<dbReference type="GO" id="GO:0004674">
    <property type="term" value="F:protein serine/threonine kinase activity"/>
    <property type="evidence" value="ECO:0007669"/>
    <property type="project" value="UniProtKB-KW"/>
</dbReference>
<dbReference type="Pfam" id="PF13581">
    <property type="entry name" value="HATPase_c_2"/>
    <property type="match status" value="1"/>
</dbReference>
<protein>
    <submittedName>
        <fullName evidence="4">ATP-binding protein</fullName>
    </submittedName>
</protein>
<evidence type="ECO:0000256" key="2">
    <source>
        <dbReference type="SAM" id="MobiDB-lite"/>
    </source>
</evidence>
<keyword evidence="1" id="KW-0808">Transferase</keyword>